<evidence type="ECO:0000256" key="5">
    <source>
        <dbReference type="ARBA" id="ARBA00022989"/>
    </source>
</evidence>
<dbReference type="RefSeq" id="WP_326617998.1">
    <property type="nucleotide sequence ID" value="NZ_CP109106.1"/>
</dbReference>
<evidence type="ECO:0000256" key="2">
    <source>
        <dbReference type="ARBA" id="ARBA00022475"/>
    </source>
</evidence>
<gene>
    <name evidence="10" type="ORF">OG863_11360</name>
</gene>
<sequence length="174" mass="18756">MIPRLAFTRRPPQGAEPENVVALSRELIAQNQIEIGRADGKAAVLLAAGGSLLGLLLMRRPPGSFWPHPLWWTAVITTTAALLLLLAALVPRRGPGLRESSRILAYYEDVVRAEKRAELSSGLLLSSSDPHPRLFRALTVTSRIARTKNRYVHGAVLMLLPAVTAVSAALLSGA</sequence>
<organism evidence="10 11">
    <name type="scientific">Streptomyces decoyicus</name>
    <dbReference type="NCBI Taxonomy" id="249567"/>
    <lineage>
        <taxon>Bacteria</taxon>
        <taxon>Bacillati</taxon>
        <taxon>Actinomycetota</taxon>
        <taxon>Actinomycetes</taxon>
        <taxon>Kitasatosporales</taxon>
        <taxon>Streptomycetaceae</taxon>
        <taxon>Streptomyces</taxon>
    </lineage>
</organism>
<dbReference type="EMBL" id="CP109106">
    <property type="protein sequence ID" value="WSB68507.1"/>
    <property type="molecule type" value="Genomic_DNA"/>
</dbReference>
<evidence type="ECO:0000256" key="1">
    <source>
        <dbReference type="ARBA" id="ARBA00004236"/>
    </source>
</evidence>
<keyword evidence="2" id="KW-1003">Cell membrane</keyword>
<evidence type="ECO:0000256" key="7">
    <source>
        <dbReference type="ARBA" id="ARBA00023136"/>
    </source>
</evidence>
<dbReference type="Pfam" id="PF18967">
    <property type="entry name" value="PycTM"/>
    <property type="match status" value="1"/>
</dbReference>
<evidence type="ECO:0000313" key="11">
    <source>
        <dbReference type="Proteomes" id="UP001344251"/>
    </source>
</evidence>
<keyword evidence="6" id="KW-0051">Antiviral defense</keyword>
<keyword evidence="7 8" id="KW-0472">Membrane</keyword>
<keyword evidence="3 8" id="KW-0812">Transmembrane</keyword>
<feature type="transmembrane region" description="Helical" evidence="8">
    <location>
        <begin position="151"/>
        <end position="171"/>
    </location>
</feature>
<evidence type="ECO:0000256" key="8">
    <source>
        <dbReference type="SAM" id="Phobius"/>
    </source>
</evidence>
<name>A0ABZ1FEQ6_9ACTN</name>
<proteinExistence type="predicted"/>
<evidence type="ECO:0000256" key="4">
    <source>
        <dbReference type="ARBA" id="ARBA00022741"/>
    </source>
</evidence>
<protein>
    <submittedName>
        <fullName evidence="10">DUF5706 domain-containing protein</fullName>
    </submittedName>
</protein>
<dbReference type="Proteomes" id="UP001344251">
    <property type="component" value="Chromosome"/>
</dbReference>
<feature type="transmembrane region" description="Helical" evidence="8">
    <location>
        <begin position="42"/>
        <end position="58"/>
    </location>
</feature>
<comment type="subcellular location">
    <subcellularLocation>
        <location evidence="1">Cell membrane</location>
    </subcellularLocation>
</comment>
<feature type="transmembrane region" description="Helical" evidence="8">
    <location>
        <begin position="70"/>
        <end position="90"/>
    </location>
</feature>
<evidence type="ECO:0000256" key="6">
    <source>
        <dbReference type="ARBA" id="ARBA00023118"/>
    </source>
</evidence>
<feature type="domain" description="Pycsar effector protein" evidence="9">
    <location>
        <begin position="25"/>
        <end position="171"/>
    </location>
</feature>
<keyword evidence="4" id="KW-0547">Nucleotide-binding</keyword>
<evidence type="ECO:0000313" key="10">
    <source>
        <dbReference type="EMBL" id="WSB68507.1"/>
    </source>
</evidence>
<keyword evidence="11" id="KW-1185">Reference proteome</keyword>
<keyword evidence="5 8" id="KW-1133">Transmembrane helix</keyword>
<reference evidence="10 11" key="1">
    <citation type="submission" date="2022-10" db="EMBL/GenBank/DDBJ databases">
        <title>The complete genomes of actinobacterial strains from the NBC collection.</title>
        <authorList>
            <person name="Joergensen T.S."/>
            <person name="Alvarez Arevalo M."/>
            <person name="Sterndorff E.B."/>
            <person name="Faurdal D."/>
            <person name="Vuksanovic O."/>
            <person name="Mourched A.-S."/>
            <person name="Charusanti P."/>
            <person name="Shaw S."/>
            <person name="Blin K."/>
            <person name="Weber T."/>
        </authorList>
    </citation>
    <scope>NUCLEOTIDE SEQUENCE [LARGE SCALE GENOMIC DNA]</scope>
    <source>
        <strain evidence="10 11">NBC 01774</strain>
    </source>
</reference>
<accession>A0ABZ1FEQ6</accession>
<dbReference type="InterPro" id="IPR043760">
    <property type="entry name" value="PycTM_dom"/>
</dbReference>
<evidence type="ECO:0000259" key="9">
    <source>
        <dbReference type="Pfam" id="PF18967"/>
    </source>
</evidence>
<evidence type="ECO:0000256" key="3">
    <source>
        <dbReference type="ARBA" id="ARBA00022692"/>
    </source>
</evidence>